<feature type="region of interest" description="Disordered" evidence="1">
    <location>
        <begin position="37"/>
        <end position="80"/>
    </location>
</feature>
<accession>A0A2Z7DDQ0</accession>
<evidence type="ECO:0000313" key="2">
    <source>
        <dbReference type="EMBL" id="KZV57277.1"/>
    </source>
</evidence>
<proteinExistence type="predicted"/>
<dbReference type="AlphaFoldDB" id="A0A2Z7DDQ0"/>
<sequence length="136" mass="15188">METGIDQLNLHSVQLGYLKILQVGNTDPNNTKVGKQIRGQASTSKHHSLRSEPCSSSTSLPKLETTRNDHPETQTSRRTNELLCTSTQQLRTSFPTLIQGFKWVAIERATLKESNATKIAQIIGGERRQSTENKSR</sequence>
<dbReference type="EMBL" id="KQ987364">
    <property type="protein sequence ID" value="KZV57277.1"/>
    <property type="molecule type" value="Genomic_DNA"/>
</dbReference>
<name>A0A2Z7DDQ0_9LAMI</name>
<organism evidence="2 3">
    <name type="scientific">Dorcoceras hygrometricum</name>
    <dbReference type="NCBI Taxonomy" id="472368"/>
    <lineage>
        <taxon>Eukaryota</taxon>
        <taxon>Viridiplantae</taxon>
        <taxon>Streptophyta</taxon>
        <taxon>Embryophyta</taxon>
        <taxon>Tracheophyta</taxon>
        <taxon>Spermatophyta</taxon>
        <taxon>Magnoliopsida</taxon>
        <taxon>eudicotyledons</taxon>
        <taxon>Gunneridae</taxon>
        <taxon>Pentapetalae</taxon>
        <taxon>asterids</taxon>
        <taxon>lamiids</taxon>
        <taxon>Lamiales</taxon>
        <taxon>Gesneriaceae</taxon>
        <taxon>Didymocarpoideae</taxon>
        <taxon>Trichosporeae</taxon>
        <taxon>Loxocarpinae</taxon>
        <taxon>Dorcoceras</taxon>
    </lineage>
</organism>
<evidence type="ECO:0000256" key="1">
    <source>
        <dbReference type="SAM" id="MobiDB-lite"/>
    </source>
</evidence>
<reference evidence="2 3" key="1">
    <citation type="journal article" date="2015" name="Proc. Natl. Acad. Sci. U.S.A.">
        <title>The resurrection genome of Boea hygrometrica: A blueprint for survival of dehydration.</title>
        <authorList>
            <person name="Xiao L."/>
            <person name="Yang G."/>
            <person name="Zhang L."/>
            <person name="Yang X."/>
            <person name="Zhao S."/>
            <person name="Ji Z."/>
            <person name="Zhou Q."/>
            <person name="Hu M."/>
            <person name="Wang Y."/>
            <person name="Chen M."/>
            <person name="Xu Y."/>
            <person name="Jin H."/>
            <person name="Xiao X."/>
            <person name="Hu G."/>
            <person name="Bao F."/>
            <person name="Hu Y."/>
            <person name="Wan P."/>
            <person name="Li L."/>
            <person name="Deng X."/>
            <person name="Kuang T."/>
            <person name="Xiang C."/>
            <person name="Zhu J.K."/>
            <person name="Oliver M.J."/>
            <person name="He Y."/>
        </authorList>
    </citation>
    <scope>NUCLEOTIDE SEQUENCE [LARGE SCALE GENOMIC DNA]</scope>
    <source>
        <strain evidence="3">cv. XS01</strain>
    </source>
</reference>
<protein>
    <submittedName>
        <fullName evidence="2">Pentatricopeptide repeat-containing protein mitochondrial</fullName>
    </submittedName>
</protein>
<dbReference type="Proteomes" id="UP000250235">
    <property type="component" value="Unassembled WGS sequence"/>
</dbReference>
<keyword evidence="3" id="KW-1185">Reference proteome</keyword>
<evidence type="ECO:0000313" key="3">
    <source>
        <dbReference type="Proteomes" id="UP000250235"/>
    </source>
</evidence>
<gene>
    <name evidence="2" type="ORF">F511_33493</name>
</gene>